<dbReference type="EMBL" id="CAUYUJ010001010">
    <property type="protein sequence ID" value="CAK0793657.1"/>
    <property type="molecule type" value="Genomic_DNA"/>
</dbReference>
<reference evidence="1" key="1">
    <citation type="submission" date="2023-10" db="EMBL/GenBank/DDBJ databases">
        <authorList>
            <person name="Chen Y."/>
            <person name="Shah S."/>
            <person name="Dougan E. K."/>
            <person name="Thang M."/>
            <person name="Chan C."/>
        </authorList>
    </citation>
    <scope>NUCLEOTIDE SEQUENCE [LARGE SCALE GENOMIC DNA]</scope>
</reference>
<organism evidence="1 2">
    <name type="scientific">Prorocentrum cordatum</name>
    <dbReference type="NCBI Taxonomy" id="2364126"/>
    <lineage>
        <taxon>Eukaryota</taxon>
        <taxon>Sar</taxon>
        <taxon>Alveolata</taxon>
        <taxon>Dinophyceae</taxon>
        <taxon>Prorocentrales</taxon>
        <taxon>Prorocentraceae</taxon>
        <taxon>Prorocentrum</taxon>
    </lineage>
</organism>
<name>A0ABN9PKU7_9DINO</name>
<accession>A0ABN9PKU7</accession>
<gene>
    <name evidence="1" type="ORF">PCOR1329_LOCUS3893</name>
</gene>
<feature type="non-terminal residue" evidence="1">
    <location>
        <position position="1"/>
    </location>
</feature>
<dbReference type="Proteomes" id="UP001189429">
    <property type="component" value="Unassembled WGS sequence"/>
</dbReference>
<evidence type="ECO:0000313" key="1">
    <source>
        <dbReference type="EMBL" id="CAK0793657.1"/>
    </source>
</evidence>
<evidence type="ECO:0000313" key="2">
    <source>
        <dbReference type="Proteomes" id="UP001189429"/>
    </source>
</evidence>
<protein>
    <submittedName>
        <fullName evidence="1">Uncharacterized protein</fullName>
    </submittedName>
</protein>
<keyword evidence="2" id="KW-1185">Reference proteome</keyword>
<comment type="caution">
    <text evidence="1">The sequence shown here is derived from an EMBL/GenBank/DDBJ whole genome shotgun (WGS) entry which is preliminary data.</text>
</comment>
<sequence length="1009" mass="110196">AVRALRTTEKTAGSDYTREEMTAHKEGILSFVQKRQRQTDAGPAVAAKRAKKLKEEPRMASFDWLCCVETALRGMGRTLLDWTPTEADDPDAPWPAHQQLPACLTTVMDQEQKQWCAAYYLSYKCQGQFVWLFGHMHRRCNDVDRGLQLAGVYGTCLLRLFEANIAYGPWVSGQYFEELQDMARTLVKAMTPDDPLLLKLWPQICNDHGWAQPWETDASARQRFVAGFAAEAPFQIKGSKAAAKRWFSILKSMREGDKHYHTKLLALAAIAQAKGWAEHWDDLWNPGPRLAAACQLQLGVASVAVGGAPGSANSSAPAVAKGKSGAAAKPVTAAKAKASAKQKVAAVMTGSANHVHSLAKVMANPELIVKSRMIQCVAGPFEIEHAGATDMRGADATLAYYAGVANGSWFDTLKSSFKSLSNVEKLKQIGLTVEFDPELRGQLSVAHPAVTCQDAVATEMMHIFACIASERSASMARCTWSHPHALAPIAGDDPATAAACLAAARALGGCKGADWNALCKARRVKSPIIEPMVERNSLNVRPMRDFCRFAASVNWELHPSIVAFVRRLFSGFGNDKLVEDSLGTVRGSEARASASKHMAPWRVWQAPRQHGVLAQYDMEEIDTDGVVPIQDIGDVSCIFTGQVVAEDALAKLRGIRGEQTWMTFDAVSARRQPADHHLHRVLASDENWPLSNTAWRSALVPERVFVCLKDPEPTVFLVLYSCESALLGWPAVRSAGTQHVSLDAHAPKLVWHTVHDFEAVTVLPHSVASPLRAFLDGSLTSTNMGLLTKLAEPVPLLDYLRSVGFAGVSEGLMKKLFGLRKAAAPQECVGGLDYETSLAVCLMKEIKPTMTQEESHLALQKRIGHKAEEDWTEHINIDDVEKVVSSGDKDQLKKFDAGQQANKALREALHSALEAVTKDMFKKGPAAKGAAKKPVAAPNAASWWATVRGDPAWPEKNRPPVGSVHVDDIAGRFQLAYPGQGTKSVAWTRRGMELANVEACRVLWSRHCK</sequence>
<feature type="non-terminal residue" evidence="1">
    <location>
        <position position="1009"/>
    </location>
</feature>
<proteinExistence type="predicted"/>